<feature type="signal peptide" evidence="1">
    <location>
        <begin position="1"/>
        <end position="16"/>
    </location>
</feature>
<keyword evidence="3" id="KW-1185">Reference proteome</keyword>
<organism evidence="2 3">
    <name type="scientific">Triparma laevis f. longispina</name>
    <dbReference type="NCBI Taxonomy" id="1714387"/>
    <lineage>
        <taxon>Eukaryota</taxon>
        <taxon>Sar</taxon>
        <taxon>Stramenopiles</taxon>
        <taxon>Ochrophyta</taxon>
        <taxon>Bolidophyceae</taxon>
        <taxon>Parmales</taxon>
        <taxon>Triparmaceae</taxon>
        <taxon>Triparma</taxon>
    </lineage>
</organism>
<sequence>MLLSCFFGHQLGVGVAIGVIEGCWYTSLPPPSSFSNSSTPASLLTPLLELPELPEPSLDRPYHVTGWDGQVPVAGKDAVNVRKVLLQQEHKDGLKQGKLGIALIGRYWVGIQGAEVPVNVHDGLVQSHPVHPPQEG</sequence>
<comment type="caution">
    <text evidence="2">The sequence shown here is derived from an EMBL/GenBank/DDBJ whole genome shotgun (WGS) entry which is preliminary data.</text>
</comment>
<proteinExistence type="predicted"/>
<evidence type="ECO:0000256" key="1">
    <source>
        <dbReference type="SAM" id="SignalP"/>
    </source>
</evidence>
<dbReference type="EMBL" id="BRXW01000167">
    <property type="protein sequence ID" value="GMI11749.1"/>
    <property type="molecule type" value="Genomic_DNA"/>
</dbReference>
<accession>A0A9W7KU97</accession>
<protein>
    <submittedName>
        <fullName evidence="2">Uncharacterized protein</fullName>
    </submittedName>
</protein>
<dbReference type="AlphaFoldDB" id="A0A9W7KU97"/>
<name>A0A9W7KU97_9STRA</name>
<reference evidence="3" key="1">
    <citation type="journal article" date="2023" name="Commun. Biol.">
        <title>Genome analysis of Parmales, the sister group of diatoms, reveals the evolutionary specialization of diatoms from phago-mixotrophs to photoautotrophs.</title>
        <authorList>
            <person name="Ban H."/>
            <person name="Sato S."/>
            <person name="Yoshikawa S."/>
            <person name="Yamada K."/>
            <person name="Nakamura Y."/>
            <person name="Ichinomiya M."/>
            <person name="Sato N."/>
            <person name="Blanc-Mathieu R."/>
            <person name="Endo H."/>
            <person name="Kuwata A."/>
            <person name="Ogata H."/>
        </authorList>
    </citation>
    <scope>NUCLEOTIDE SEQUENCE [LARGE SCALE GENOMIC DNA]</scope>
    <source>
        <strain evidence="3">NIES 3700</strain>
    </source>
</reference>
<gene>
    <name evidence="2" type="ORF">TrLO_g14725</name>
</gene>
<evidence type="ECO:0000313" key="2">
    <source>
        <dbReference type="EMBL" id="GMI11749.1"/>
    </source>
</evidence>
<dbReference type="Proteomes" id="UP001165122">
    <property type="component" value="Unassembled WGS sequence"/>
</dbReference>
<keyword evidence="1" id="KW-0732">Signal</keyword>
<feature type="chain" id="PRO_5040795132" evidence="1">
    <location>
        <begin position="17"/>
        <end position="136"/>
    </location>
</feature>
<evidence type="ECO:0000313" key="3">
    <source>
        <dbReference type="Proteomes" id="UP001165122"/>
    </source>
</evidence>